<dbReference type="InterPro" id="IPR013538">
    <property type="entry name" value="ASHA1/2-like_C"/>
</dbReference>
<feature type="domain" description="Activator of Hsp90 ATPase homologue 1/2-like C-terminal" evidence="2">
    <location>
        <begin position="15"/>
        <end position="131"/>
    </location>
</feature>
<keyword evidence="4" id="KW-1185">Reference proteome</keyword>
<comment type="caution">
    <text evidence="3">The sequence shown here is derived from an EMBL/GenBank/DDBJ whole genome shotgun (WGS) entry which is preliminary data.</text>
</comment>
<dbReference type="InterPro" id="IPR023393">
    <property type="entry name" value="START-like_dom_sf"/>
</dbReference>
<organism evidence="3 4">
    <name type="scientific">Parapedobacter pyrenivorans</name>
    <dbReference type="NCBI Taxonomy" id="1305674"/>
    <lineage>
        <taxon>Bacteria</taxon>
        <taxon>Pseudomonadati</taxon>
        <taxon>Bacteroidota</taxon>
        <taxon>Sphingobacteriia</taxon>
        <taxon>Sphingobacteriales</taxon>
        <taxon>Sphingobacteriaceae</taxon>
        <taxon>Parapedobacter</taxon>
    </lineage>
</organism>
<evidence type="ECO:0000313" key="4">
    <source>
        <dbReference type="Proteomes" id="UP000660862"/>
    </source>
</evidence>
<dbReference type="Pfam" id="PF08327">
    <property type="entry name" value="AHSA1"/>
    <property type="match status" value="1"/>
</dbReference>
<dbReference type="RefSeq" id="WP_188506811.1">
    <property type="nucleotide sequence ID" value="NZ_BMER01000003.1"/>
</dbReference>
<reference evidence="3" key="1">
    <citation type="journal article" date="2014" name="Int. J. Syst. Evol. Microbiol.">
        <title>Complete genome sequence of Corynebacterium casei LMG S-19264T (=DSM 44701T), isolated from a smear-ripened cheese.</title>
        <authorList>
            <consortium name="US DOE Joint Genome Institute (JGI-PGF)"/>
            <person name="Walter F."/>
            <person name="Albersmeier A."/>
            <person name="Kalinowski J."/>
            <person name="Ruckert C."/>
        </authorList>
    </citation>
    <scope>NUCLEOTIDE SEQUENCE</scope>
    <source>
        <strain evidence="3">CGMCC 1.12195</strain>
    </source>
</reference>
<comment type="similarity">
    <text evidence="1">Belongs to the AHA1 family.</text>
</comment>
<name>A0A917MBP1_9SPHI</name>
<accession>A0A917MBP1</accession>
<proteinExistence type="inferred from homology"/>
<reference evidence="3" key="2">
    <citation type="submission" date="2020-09" db="EMBL/GenBank/DDBJ databases">
        <authorList>
            <person name="Sun Q."/>
            <person name="Zhou Y."/>
        </authorList>
    </citation>
    <scope>NUCLEOTIDE SEQUENCE</scope>
    <source>
        <strain evidence="3">CGMCC 1.12195</strain>
    </source>
</reference>
<sequence>MEQTYNIEHLVDIKVPSSVVFGALTTAEGLAEVWTGELSVEPIVGFVNEFRFGSAVDRMKITTLEKDKRIVWEVIDSDPEWVGTVISFDLRENKGQTIVTLKQEKWRAVTDMFRSCNYHWGFFLYSLKSYCEDGKGIPYQARTF</sequence>
<evidence type="ECO:0000313" key="3">
    <source>
        <dbReference type="EMBL" id="GGG92550.1"/>
    </source>
</evidence>
<dbReference type="AlphaFoldDB" id="A0A917MBP1"/>
<dbReference type="SUPFAM" id="SSF55961">
    <property type="entry name" value="Bet v1-like"/>
    <property type="match status" value="1"/>
</dbReference>
<evidence type="ECO:0000256" key="1">
    <source>
        <dbReference type="ARBA" id="ARBA00006817"/>
    </source>
</evidence>
<gene>
    <name evidence="3" type="ORF">GCM10007415_29210</name>
</gene>
<protein>
    <submittedName>
        <fullName evidence="3">Activator of HSP90 ATPase</fullName>
    </submittedName>
</protein>
<dbReference type="Gene3D" id="3.30.530.20">
    <property type="match status" value="1"/>
</dbReference>
<dbReference type="CDD" id="cd07814">
    <property type="entry name" value="SRPBCC_CalC_Aha1-like"/>
    <property type="match status" value="1"/>
</dbReference>
<dbReference type="Proteomes" id="UP000660862">
    <property type="component" value="Unassembled WGS sequence"/>
</dbReference>
<evidence type="ECO:0000259" key="2">
    <source>
        <dbReference type="Pfam" id="PF08327"/>
    </source>
</evidence>
<dbReference type="EMBL" id="BMER01000003">
    <property type="protein sequence ID" value="GGG92550.1"/>
    <property type="molecule type" value="Genomic_DNA"/>
</dbReference>